<dbReference type="Pfam" id="PF00076">
    <property type="entry name" value="RRM_1"/>
    <property type="match status" value="1"/>
</dbReference>
<dbReference type="InterPro" id="IPR018222">
    <property type="entry name" value="Nuclear_transport_factor_2_euk"/>
</dbReference>
<dbReference type="Gene3D" id="3.10.450.50">
    <property type="match status" value="1"/>
</dbReference>
<feature type="domain" description="RRM" evidence="4">
    <location>
        <begin position="310"/>
        <end position="387"/>
    </location>
</feature>
<dbReference type="PANTHER" id="PTHR10693:SF20">
    <property type="entry name" value="AT27578P"/>
    <property type="match status" value="1"/>
</dbReference>
<dbReference type="FunFam" id="3.10.450.50:FF:000003">
    <property type="entry name" value="Nuclear transport factor 2 family protein"/>
    <property type="match status" value="1"/>
</dbReference>
<evidence type="ECO:0000313" key="6">
    <source>
        <dbReference type="EMBL" id="CAA7396207.1"/>
    </source>
</evidence>
<dbReference type="InterPro" id="IPR035979">
    <property type="entry name" value="RBD_domain_sf"/>
</dbReference>
<feature type="region of interest" description="Disordered" evidence="3">
    <location>
        <begin position="386"/>
        <end position="491"/>
    </location>
</feature>
<gene>
    <name evidence="6" type="ORF">SI8410_05006870</name>
</gene>
<dbReference type="InterPro" id="IPR000504">
    <property type="entry name" value="RRM_dom"/>
</dbReference>
<feature type="compositionally biased region" description="Gly residues" evidence="3">
    <location>
        <begin position="391"/>
        <end position="430"/>
    </location>
</feature>
<feature type="region of interest" description="Disordered" evidence="3">
    <location>
        <begin position="253"/>
        <end position="300"/>
    </location>
</feature>
<dbReference type="InterPro" id="IPR032710">
    <property type="entry name" value="NTF2-like_dom_sf"/>
</dbReference>
<evidence type="ECO:0000256" key="1">
    <source>
        <dbReference type="ARBA" id="ARBA00022884"/>
    </source>
</evidence>
<dbReference type="Pfam" id="PF02136">
    <property type="entry name" value="NTF2"/>
    <property type="match status" value="1"/>
</dbReference>
<dbReference type="GO" id="GO:0003729">
    <property type="term" value="F:mRNA binding"/>
    <property type="evidence" value="ECO:0007669"/>
    <property type="project" value="TreeGrafter"/>
</dbReference>
<evidence type="ECO:0000313" key="7">
    <source>
        <dbReference type="Proteomes" id="UP000663760"/>
    </source>
</evidence>
<feature type="domain" description="NTF2" evidence="5">
    <location>
        <begin position="16"/>
        <end position="132"/>
    </location>
</feature>
<evidence type="ECO:0000259" key="5">
    <source>
        <dbReference type="PROSITE" id="PS50177"/>
    </source>
</evidence>
<feature type="compositionally biased region" description="Basic and acidic residues" evidence="3">
    <location>
        <begin position="152"/>
        <end position="173"/>
    </location>
</feature>
<feature type="compositionally biased region" description="Pro residues" evidence="3">
    <location>
        <begin position="266"/>
        <end position="283"/>
    </location>
</feature>
<feature type="compositionally biased region" description="Low complexity" evidence="3">
    <location>
        <begin position="253"/>
        <end position="265"/>
    </location>
</feature>
<accession>A0A7I8KEK2</accession>
<proteinExistence type="predicted"/>
<feature type="compositionally biased region" description="Gly residues" evidence="3">
    <location>
        <begin position="439"/>
        <end position="452"/>
    </location>
</feature>
<evidence type="ECO:0000259" key="4">
    <source>
        <dbReference type="PROSITE" id="PS50102"/>
    </source>
</evidence>
<sequence length="491" mass="52253">MASQQQQAVTAPPHVVGNAFVQQYYHILHQSPELVHHFYQDTSKLGRPDSAGVMSSITTTQAIDEKILSLEFKDYRAEIKTVDAQESYSGGVLVLVTGYLTGKDNIKRNFTQTFFLAPQEKGYFVLNDMFRYVEAADQQQPQQQGRQGSQGSDKDETSSVHEQDASEHKEQGIHEGTVTPPEEEEGEEMNIEEVYNPSDNWDGSVVDEEAPVNDVVDEVPNSSLVVVDSNPATAIEEAPKKSYASIVKVMRENSAPSSVPSASSVRPPPVNPEWQPAPVPTSSPPKLEAPSSGSHAPETGNVQEAEADGYSIYIKSLPLNATAAQLEEEFKRFGPIKPGGIQVRSHKQQGFCFGFVEFEVASAVQSAIEASPVVIGGRQAYVEEKRPSGSRIGGRGRFGTGRGGFRGGDGPRGRGGYGGGRGGYGRGDYGGRPDFGNRVSGGGRGGPSGRGEAGYQRVDHNSSRTGRAAGLPASAGSSKGVEAAPGVSAPA</sequence>
<dbReference type="CDD" id="cd00590">
    <property type="entry name" value="RRM_SF"/>
    <property type="match status" value="1"/>
</dbReference>
<dbReference type="OrthoDB" id="339151at2759"/>
<feature type="region of interest" description="Disordered" evidence="3">
    <location>
        <begin position="136"/>
        <end position="189"/>
    </location>
</feature>
<dbReference type="CDD" id="cd00780">
    <property type="entry name" value="NTF2"/>
    <property type="match status" value="1"/>
</dbReference>
<keyword evidence="7" id="KW-1185">Reference proteome</keyword>
<feature type="compositionally biased region" description="Low complexity" evidence="3">
    <location>
        <begin position="138"/>
        <end position="151"/>
    </location>
</feature>
<dbReference type="InterPro" id="IPR012677">
    <property type="entry name" value="Nucleotide-bd_a/b_plait_sf"/>
</dbReference>
<dbReference type="Gene3D" id="3.30.70.330">
    <property type="match status" value="1"/>
</dbReference>
<evidence type="ECO:0000256" key="2">
    <source>
        <dbReference type="PROSITE-ProRule" id="PRU00176"/>
    </source>
</evidence>
<dbReference type="GO" id="GO:1990904">
    <property type="term" value="C:ribonucleoprotein complex"/>
    <property type="evidence" value="ECO:0007669"/>
    <property type="project" value="TreeGrafter"/>
</dbReference>
<dbReference type="GO" id="GO:0005829">
    <property type="term" value="C:cytosol"/>
    <property type="evidence" value="ECO:0007669"/>
    <property type="project" value="TreeGrafter"/>
</dbReference>
<dbReference type="FunFam" id="3.30.70.330:FF:000589">
    <property type="entry name" value="RNA-binding protein-like"/>
    <property type="match status" value="1"/>
</dbReference>
<name>A0A7I8KEK2_SPIIN</name>
<evidence type="ECO:0000256" key="3">
    <source>
        <dbReference type="SAM" id="MobiDB-lite"/>
    </source>
</evidence>
<dbReference type="PROSITE" id="PS50177">
    <property type="entry name" value="NTF2_DOMAIN"/>
    <property type="match status" value="1"/>
</dbReference>
<dbReference type="PROSITE" id="PS50102">
    <property type="entry name" value="RRM"/>
    <property type="match status" value="1"/>
</dbReference>
<keyword evidence="1 2" id="KW-0694">RNA-binding</keyword>
<dbReference type="InterPro" id="IPR039539">
    <property type="entry name" value="Ras_GTPase_bind_prot"/>
</dbReference>
<dbReference type="SUPFAM" id="SSF54427">
    <property type="entry name" value="NTF2-like"/>
    <property type="match status" value="1"/>
</dbReference>
<dbReference type="AlphaFoldDB" id="A0A7I8KEK2"/>
<protein>
    <submittedName>
        <fullName evidence="6">Uncharacterized protein</fullName>
    </submittedName>
</protein>
<dbReference type="InterPro" id="IPR002075">
    <property type="entry name" value="NTF2_dom"/>
</dbReference>
<reference evidence="6" key="1">
    <citation type="submission" date="2020-02" db="EMBL/GenBank/DDBJ databases">
        <authorList>
            <person name="Scholz U."/>
            <person name="Mascher M."/>
            <person name="Fiebig A."/>
        </authorList>
    </citation>
    <scope>NUCLEOTIDE SEQUENCE</scope>
</reference>
<organism evidence="6 7">
    <name type="scientific">Spirodela intermedia</name>
    <name type="common">Intermediate duckweed</name>
    <dbReference type="NCBI Taxonomy" id="51605"/>
    <lineage>
        <taxon>Eukaryota</taxon>
        <taxon>Viridiplantae</taxon>
        <taxon>Streptophyta</taxon>
        <taxon>Embryophyta</taxon>
        <taxon>Tracheophyta</taxon>
        <taxon>Spermatophyta</taxon>
        <taxon>Magnoliopsida</taxon>
        <taxon>Liliopsida</taxon>
        <taxon>Araceae</taxon>
        <taxon>Lemnoideae</taxon>
        <taxon>Spirodela</taxon>
    </lineage>
</organism>
<dbReference type="SUPFAM" id="SSF54928">
    <property type="entry name" value="RNA-binding domain, RBD"/>
    <property type="match status" value="1"/>
</dbReference>
<dbReference type="Proteomes" id="UP000663760">
    <property type="component" value="Chromosome 5"/>
</dbReference>
<dbReference type="PANTHER" id="PTHR10693">
    <property type="entry name" value="RAS GTPASE-ACTIVATING PROTEIN-BINDING PROTEIN"/>
    <property type="match status" value="1"/>
</dbReference>
<dbReference type="SMART" id="SM00360">
    <property type="entry name" value="RRM"/>
    <property type="match status" value="1"/>
</dbReference>
<dbReference type="EMBL" id="LR746268">
    <property type="protein sequence ID" value="CAA7396207.1"/>
    <property type="molecule type" value="Genomic_DNA"/>
</dbReference>